<dbReference type="Proteomes" id="UP000006681">
    <property type="component" value="Chromosome"/>
</dbReference>
<gene>
    <name evidence="11" type="ordered locus">Vdis_1826</name>
</gene>
<evidence type="ECO:0000256" key="7">
    <source>
        <dbReference type="ARBA" id="ARBA00048247"/>
    </source>
</evidence>
<dbReference type="GO" id="GO:0019134">
    <property type="term" value="F:glucosamine-1-phosphate N-acetyltransferase activity"/>
    <property type="evidence" value="ECO:0007669"/>
    <property type="project" value="UniProtKB-EC"/>
</dbReference>
<comment type="catalytic activity">
    <reaction evidence="7">
        <text>alpha-D-glucosamine 1-phosphate + acetyl-CoA = N-acetyl-alpha-D-glucosamine 1-phosphate + CoA + H(+)</text>
        <dbReference type="Rhea" id="RHEA:13725"/>
        <dbReference type="ChEBI" id="CHEBI:15378"/>
        <dbReference type="ChEBI" id="CHEBI:57287"/>
        <dbReference type="ChEBI" id="CHEBI:57288"/>
        <dbReference type="ChEBI" id="CHEBI:57776"/>
        <dbReference type="ChEBI" id="CHEBI:58516"/>
        <dbReference type="EC" id="2.3.1.157"/>
    </reaction>
</comment>
<dbReference type="STRING" id="572478.Vdis_1826"/>
<dbReference type="AlphaFoldDB" id="E1QV07"/>
<dbReference type="Pfam" id="PF25087">
    <property type="entry name" value="GMPPB_C"/>
    <property type="match status" value="1"/>
</dbReference>
<dbReference type="HOGENOM" id="CLU_029499_0_1_2"/>
<reference evidence="12" key="2">
    <citation type="journal article" date="2010" name="Stand. Genomic Sci.">
        <title>Complete genome sequence of Vulcanisaeta distributa type strain (IC-017T).</title>
        <authorList>
            <person name="Mavromatis K."/>
            <person name="Sikorski J."/>
            <person name="Pabst E."/>
            <person name="Teshima H."/>
            <person name="Lapidus A."/>
            <person name="Lucas S."/>
            <person name="Nolan M."/>
            <person name="Glavina Del Rio T."/>
            <person name="Cheng J."/>
            <person name="Bruce D."/>
            <person name="Goodwin L."/>
            <person name="Pitluck S."/>
            <person name="Liolios K."/>
            <person name="Ivanova N."/>
            <person name="Mikhailova N."/>
            <person name="Pati A."/>
            <person name="Chen A."/>
            <person name="Palaniappan K."/>
            <person name="Land M."/>
            <person name="Hauser L."/>
            <person name="Chang Y."/>
            <person name="Jeffries C."/>
            <person name="Rohde M."/>
            <person name="Spring S."/>
            <person name="Goker M."/>
            <person name="Wirth R."/>
            <person name="Woyke T."/>
            <person name="Bristow J."/>
            <person name="Eisen J."/>
            <person name="Markowitz V."/>
            <person name="Hugenholtz P."/>
            <person name="Klenk H."/>
            <person name="Kyrpides N."/>
        </authorList>
    </citation>
    <scope>NUCLEOTIDE SEQUENCE [LARGE SCALE GENOMIC DNA]</scope>
    <source>
        <strain evidence="12">DSM 14429 / JCM 11212 / NBRC 100878 / IC-017</strain>
    </source>
</reference>
<dbReference type="InterPro" id="IPR011004">
    <property type="entry name" value="Trimer_LpxA-like_sf"/>
</dbReference>
<reference evidence="11 12" key="1">
    <citation type="journal article" date="2010" name="Stand. Genomic Sci.">
        <title>Complete genome sequence of Vulcanisaeta distributa type strain (IC-017).</title>
        <authorList>
            <person name="Mavromatis K."/>
            <person name="Sikorski J."/>
            <person name="Pabst E."/>
            <person name="Teshima H."/>
            <person name="Lapidus A."/>
            <person name="Lucas S."/>
            <person name="Nolan M."/>
            <person name="Glavina Del Rio T."/>
            <person name="Cheng J.F."/>
            <person name="Bruce D."/>
            <person name="Goodwin L."/>
            <person name="Pitluck S."/>
            <person name="Liolios K."/>
            <person name="Ivanova N."/>
            <person name="Mikhailova N."/>
            <person name="Pati A."/>
            <person name="Chen A."/>
            <person name="Palaniappan K."/>
            <person name="Land M."/>
            <person name="Hauser L."/>
            <person name="Chang Y.J."/>
            <person name="Jeffries C.D."/>
            <person name="Rohde M."/>
            <person name="Spring S."/>
            <person name="Goker M."/>
            <person name="Wirth R."/>
            <person name="Woyke T."/>
            <person name="Bristow J."/>
            <person name="Eisen J.A."/>
            <person name="Markowitz V."/>
            <person name="Hugenholtz P."/>
            <person name="Klenk H.P."/>
            <person name="Kyrpides N.C."/>
        </authorList>
    </citation>
    <scope>NUCLEOTIDE SEQUENCE [LARGE SCALE GENOMIC DNA]</scope>
    <source>
        <strain evidence="12">DSM 14429 / JCM 11212 / NBRC 100878 / IC-017</strain>
    </source>
</reference>
<evidence type="ECO:0000313" key="12">
    <source>
        <dbReference type="Proteomes" id="UP000006681"/>
    </source>
</evidence>
<accession>E1QV07</accession>
<feature type="domain" description="Nucleotidyl transferase" evidence="9">
    <location>
        <begin position="9"/>
        <end position="153"/>
    </location>
</feature>
<dbReference type="InterPro" id="IPR050065">
    <property type="entry name" value="GlmU-like"/>
</dbReference>
<dbReference type="KEGG" id="vdi:Vdis_1826"/>
<dbReference type="OrthoDB" id="15372at2157"/>
<protein>
    <submittedName>
        <fullName evidence="11">Nucleotidyl transferase</fullName>
    </submittedName>
</protein>
<evidence type="ECO:0000256" key="5">
    <source>
        <dbReference type="ARBA" id="ARBA00023268"/>
    </source>
</evidence>
<dbReference type="PANTHER" id="PTHR43584:SF8">
    <property type="entry name" value="N-ACETYLMURAMATE ALPHA-1-PHOSPHATE URIDYLYLTRANSFERASE"/>
    <property type="match status" value="1"/>
</dbReference>
<keyword evidence="4" id="KW-0548">Nucleotidyltransferase</keyword>
<evidence type="ECO:0000259" key="9">
    <source>
        <dbReference type="Pfam" id="PF00483"/>
    </source>
</evidence>
<dbReference type="GeneID" id="9752771"/>
<keyword evidence="5" id="KW-0511">Multifunctional enzyme</keyword>
<name>E1QV07_VULDI</name>
<dbReference type="InterPro" id="IPR029044">
    <property type="entry name" value="Nucleotide-diphossugar_trans"/>
</dbReference>
<evidence type="ECO:0000256" key="8">
    <source>
        <dbReference type="ARBA" id="ARBA00048493"/>
    </source>
</evidence>
<dbReference type="SUPFAM" id="SSF53448">
    <property type="entry name" value="Nucleotide-diphospho-sugar transferases"/>
    <property type="match status" value="1"/>
</dbReference>
<dbReference type="GO" id="GO:0003977">
    <property type="term" value="F:UDP-N-acetylglucosamine diphosphorylase activity"/>
    <property type="evidence" value="ECO:0007669"/>
    <property type="project" value="UniProtKB-EC"/>
</dbReference>
<comment type="catalytic activity">
    <reaction evidence="8">
        <text>N-acetyl-alpha-D-glucosamine 1-phosphate + UTP + H(+) = UDP-N-acetyl-alpha-D-glucosamine + diphosphate</text>
        <dbReference type="Rhea" id="RHEA:13509"/>
        <dbReference type="ChEBI" id="CHEBI:15378"/>
        <dbReference type="ChEBI" id="CHEBI:33019"/>
        <dbReference type="ChEBI" id="CHEBI:46398"/>
        <dbReference type="ChEBI" id="CHEBI:57705"/>
        <dbReference type="ChEBI" id="CHEBI:57776"/>
        <dbReference type="EC" id="2.7.7.23"/>
    </reaction>
</comment>
<feature type="domain" description="Mannose-1-phosphate guanyltransferase C-terminal" evidence="10">
    <location>
        <begin position="264"/>
        <end position="355"/>
    </location>
</feature>
<dbReference type="PANTHER" id="PTHR43584">
    <property type="entry name" value="NUCLEOTIDYL TRANSFERASE"/>
    <property type="match status" value="1"/>
</dbReference>
<dbReference type="RefSeq" id="WP_013336923.1">
    <property type="nucleotide sequence ID" value="NC_014537.1"/>
</dbReference>
<dbReference type="Gene3D" id="2.160.10.10">
    <property type="entry name" value="Hexapeptide repeat proteins"/>
    <property type="match status" value="1"/>
</dbReference>
<evidence type="ECO:0000313" key="11">
    <source>
        <dbReference type="EMBL" id="ADN51198.1"/>
    </source>
</evidence>
<comment type="pathway">
    <text evidence="2">Nucleotide-sugar biosynthesis; UDP-N-acetyl-alpha-D-glucosamine biosynthesis; UDP-N-acetyl-alpha-D-glucosamine from N-acetyl-alpha-D-glucosamine 1-phosphate: step 1/1.</text>
</comment>
<dbReference type="Gene3D" id="3.90.550.10">
    <property type="entry name" value="Spore Coat Polysaccharide Biosynthesis Protein SpsA, Chain A"/>
    <property type="match status" value="1"/>
</dbReference>
<proteinExistence type="predicted"/>
<evidence type="ECO:0000256" key="4">
    <source>
        <dbReference type="ARBA" id="ARBA00022695"/>
    </source>
</evidence>
<keyword evidence="12" id="KW-1185">Reference proteome</keyword>
<evidence type="ECO:0000256" key="2">
    <source>
        <dbReference type="ARBA" id="ARBA00005208"/>
    </source>
</evidence>
<dbReference type="eggNOG" id="arCOG00666">
    <property type="taxonomic scope" value="Archaea"/>
</dbReference>
<evidence type="ECO:0000259" key="10">
    <source>
        <dbReference type="Pfam" id="PF25087"/>
    </source>
</evidence>
<organism evidence="11 12">
    <name type="scientific">Vulcanisaeta distributa (strain DSM 14429 / JCM 11212 / NBRC 100878 / IC-017)</name>
    <dbReference type="NCBI Taxonomy" id="572478"/>
    <lineage>
        <taxon>Archaea</taxon>
        <taxon>Thermoproteota</taxon>
        <taxon>Thermoprotei</taxon>
        <taxon>Thermoproteales</taxon>
        <taxon>Thermoproteaceae</taxon>
        <taxon>Vulcanisaeta</taxon>
    </lineage>
</organism>
<dbReference type="InterPro" id="IPR005835">
    <property type="entry name" value="NTP_transferase_dom"/>
</dbReference>
<evidence type="ECO:0000256" key="3">
    <source>
        <dbReference type="ARBA" id="ARBA00022679"/>
    </source>
</evidence>
<dbReference type="EMBL" id="CP002100">
    <property type="protein sequence ID" value="ADN51198.1"/>
    <property type="molecule type" value="Genomic_DNA"/>
</dbReference>
<comment type="pathway">
    <text evidence="1">Nucleotide-sugar biosynthesis; UDP-N-acetyl-alpha-D-glucosamine biosynthesis; N-acetyl-alpha-D-glucosamine 1-phosphate from alpha-D-glucosamine 6-phosphate (route II): step 2/2.</text>
</comment>
<dbReference type="InterPro" id="IPR056729">
    <property type="entry name" value="GMPPB_C"/>
</dbReference>
<sequence>MAHYREVLGVILGGGRGTNMEPLTPYLDKPLIKLLGKPLIYYPTNNLVYLGLRTIYIISRDPAKVGNEVGRYFSNVSIENVGQRGDDIDSALKMIYEIAGRGTTIISFGDVILPREAYELALNSHVNSGKPVTVLMTPLSDLQGYFEVQVDDVVVINKVNEHKSGYAWTGILIAEREFLVSLHDFNGNINSTLMRFKGNVNVALWSGWFVDVSYPWDLLSAIKYLMSDLREARISKDADISSKAVIEGPVIVDEGARIDHGAIIRGPVYIGRNAYVGNNALIRNNTSLEEESVIGADAEITESLIGYRATVGRGSFIGSSVIGDESTIEPGVVTLNVLPSGVEVSHLSPVIVKGKQIAKLGAIVGPKARVGANSVIYPGSIIEHNRYIPPLSVLK</sequence>
<dbReference type="Pfam" id="PF00483">
    <property type="entry name" value="NTP_transferase"/>
    <property type="match status" value="1"/>
</dbReference>
<evidence type="ECO:0000256" key="6">
    <source>
        <dbReference type="ARBA" id="ARBA00023315"/>
    </source>
</evidence>
<dbReference type="SUPFAM" id="SSF51161">
    <property type="entry name" value="Trimeric LpxA-like enzymes"/>
    <property type="match status" value="1"/>
</dbReference>
<evidence type="ECO:0000256" key="1">
    <source>
        <dbReference type="ARBA" id="ARBA00005166"/>
    </source>
</evidence>
<keyword evidence="3 11" id="KW-0808">Transferase</keyword>
<keyword evidence="6" id="KW-0012">Acyltransferase</keyword>